<keyword evidence="3" id="KW-1185">Reference proteome</keyword>
<keyword evidence="1" id="KW-0472">Membrane</keyword>
<organism evidence="2 3">
    <name type="scientific">Vigna mungo</name>
    <name type="common">Black gram</name>
    <name type="synonym">Phaseolus mungo</name>
    <dbReference type="NCBI Taxonomy" id="3915"/>
    <lineage>
        <taxon>Eukaryota</taxon>
        <taxon>Viridiplantae</taxon>
        <taxon>Streptophyta</taxon>
        <taxon>Embryophyta</taxon>
        <taxon>Tracheophyta</taxon>
        <taxon>Spermatophyta</taxon>
        <taxon>Magnoliopsida</taxon>
        <taxon>eudicotyledons</taxon>
        <taxon>Gunneridae</taxon>
        <taxon>Pentapetalae</taxon>
        <taxon>rosids</taxon>
        <taxon>fabids</taxon>
        <taxon>Fabales</taxon>
        <taxon>Fabaceae</taxon>
        <taxon>Papilionoideae</taxon>
        <taxon>50 kb inversion clade</taxon>
        <taxon>NPAAA clade</taxon>
        <taxon>indigoferoid/millettioid clade</taxon>
        <taxon>Phaseoleae</taxon>
        <taxon>Vigna</taxon>
    </lineage>
</organism>
<protein>
    <submittedName>
        <fullName evidence="2">Uncharacterized protein</fullName>
    </submittedName>
</protein>
<proteinExistence type="predicted"/>
<name>A0AAQ3NGA5_VIGMU</name>
<feature type="transmembrane region" description="Helical" evidence="1">
    <location>
        <begin position="91"/>
        <end position="112"/>
    </location>
</feature>
<dbReference type="Proteomes" id="UP001374535">
    <property type="component" value="Chromosome 5"/>
</dbReference>
<accession>A0AAQ3NGA5</accession>
<keyword evidence="1" id="KW-1133">Transmembrane helix</keyword>
<dbReference type="AlphaFoldDB" id="A0AAQ3NGA5"/>
<gene>
    <name evidence="2" type="ORF">V8G54_013662</name>
</gene>
<dbReference type="EMBL" id="CP144696">
    <property type="protein sequence ID" value="WVZ09132.1"/>
    <property type="molecule type" value="Genomic_DNA"/>
</dbReference>
<keyword evidence="1" id="KW-0812">Transmembrane</keyword>
<feature type="transmembrane region" description="Helical" evidence="1">
    <location>
        <begin position="118"/>
        <end position="140"/>
    </location>
</feature>
<evidence type="ECO:0000313" key="3">
    <source>
        <dbReference type="Proteomes" id="UP001374535"/>
    </source>
</evidence>
<sequence length="177" mass="20994">MRPVDISILMVPSWSSSSGGNWGRVCKTSRGHMWTVIWKWFHWKATWSNRISKWGTTGRTPEPNTALRIIYWRTIPSFIVLRRNTSIRIKLGVSLPFLYAWPHTFLVINLIISPPRIYTFTLNICIYMIIFNTRSLIYLFPEFRRGVRVSLRILVLKLRIQNRLIFIRTKGWKVSRA</sequence>
<reference evidence="2 3" key="1">
    <citation type="journal article" date="2023" name="Life. Sci Alliance">
        <title>Evolutionary insights into 3D genome organization and epigenetic landscape of Vigna mungo.</title>
        <authorList>
            <person name="Junaid A."/>
            <person name="Singh B."/>
            <person name="Bhatia S."/>
        </authorList>
    </citation>
    <scope>NUCLEOTIDE SEQUENCE [LARGE SCALE GENOMIC DNA]</scope>
    <source>
        <strain evidence="2">Urdbean</strain>
    </source>
</reference>
<evidence type="ECO:0000256" key="1">
    <source>
        <dbReference type="SAM" id="Phobius"/>
    </source>
</evidence>
<evidence type="ECO:0000313" key="2">
    <source>
        <dbReference type="EMBL" id="WVZ09132.1"/>
    </source>
</evidence>